<evidence type="ECO:0000256" key="5">
    <source>
        <dbReference type="ARBA" id="ARBA00022989"/>
    </source>
</evidence>
<evidence type="ECO:0000256" key="4">
    <source>
        <dbReference type="ARBA" id="ARBA00022725"/>
    </source>
</evidence>
<keyword evidence="11" id="KW-1185">Reference proteome</keyword>
<proteinExistence type="inferred from homology"/>
<keyword evidence="5 9" id="KW-1133">Transmembrane helix</keyword>
<feature type="transmembrane region" description="Helical" evidence="9">
    <location>
        <begin position="179"/>
        <end position="200"/>
    </location>
</feature>
<comment type="caution">
    <text evidence="10">The sequence shown here is derived from an EMBL/GenBank/DDBJ whole genome shotgun (WGS) entry which is preliminary data.</text>
</comment>
<reference evidence="10 11" key="1">
    <citation type="submission" date="2024-07" db="EMBL/GenBank/DDBJ databases">
        <title>Chromosome-level genome assembly of the water stick insect Ranatra chinensis (Heteroptera: Nepidae).</title>
        <authorList>
            <person name="Liu X."/>
        </authorList>
    </citation>
    <scope>NUCLEOTIDE SEQUENCE [LARGE SCALE GENOMIC DNA]</scope>
    <source>
        <strain evidence="10">Cailab_2021Rc</strain>
        <tissue evidence="10">Muscle</tissue>
    </source>
</reference>
<dbReference type="Proteomes" id="UP001558652">
    <property type="component" value="Unassembled WGS sequence"/>
</dbReference>
<comment type="caution">
    <text evidence="9">Lacks conserved residue(s) required for the propagation of feature annotation.</text>
</comment>
<evidence type="ECO:0000256" key="6">
    <source>
        <dbReference type="ARBA" id="ARBA00023136"/>
    </source>
</evidence>
<evidence type="ECO:0000313" key="10">
    <source>
        <dbReference type="EMBL" id="KAL1137822.1"/>
    </source>
</evidence>
<keyword evidence="7 9" id="KW-0675">Receptor</keyword>
<dbReference type="GO" id="GO:0005886">
    <property type="term" value="C:plasma membrane"/>
    <property type="evidence" value="ECO:0007669"/>
    <property type="project" value="UniProtKB-SubCell"/>
</dbReference>
<evidence type="ECO:0000256" key="7">
    <source>
        <dbReference type="ARBA" id="ARBA00023170"/>
    </source>
</evidence>
<feature type="transmembrane region" description="Helical" evidence="9">
    <location>
        <begin position="300"/>
        <end position="320"/>
    </location>
</feature>
<accession>A0ABD0YPE8</accession>
<dbReference type="Pfam" id="PF02949">
    <property type="entry name" value="7tm_6"/>
    <property type="match status" value="1"/>
</dbReference>
<evidence type="ECO:0000256" key="1">
    <source>
        <dbReference type="ARBA" id="ARBA00004141"/>
    </source>
</evidence>
<evidence type="ECO:0000256" key="8">
    <source>
        <dbReference type="ARBA" id="ARBA00023224"/>
    </source>
</evidence>
<dbReference type="InterPro" id="IPR004117">
    <property type="entry name" value="7tm6_olfct_rcpt"/>
</dbReference>
<dbReference type="PANTHER" id="PTHR21137:SF43">
    <property type="entry name" value="ODORANT RECEPTOR 47A-RELATED"/>
    <property type="match status" value="1"/>
</dbReference>
<evidence type="ECO:0000256" key="2">
    <source>
        <dbReference type="ARBA" id="ARBA00022606"/>
    </source>
</evidence>
<feature type="transmembrane region" description="Helical" evidence="9">
    <location>
        <begin position="141"/>
        <end position="159"/>
    </location>
</feature>
<evidence type="ECO:0000256" key="3">
    <source>
        <dbReference type="ARBA" id="ARBA00022692"/>
    </source>
</evidence>
<protein>
    <recommendedName>
        <fullName evidence="9">Odorant receptor</fullName>
    </recommendedName>
</protein>
<keyword evidence="8 9" id="KW-0807">Transducer</keyword>
<evidence type="ECO:0000256" key="9">
    <source>
        <dbReference type="RuleBase" id="RU351113"/>
    </source>
</evidence>
<gene>
    <name evidence="10" type="ORF">AAG570_009518</name>
</gene>
<keyword evidence="2 9" id="KW-0716">Sensory transduction</keyword>
<keyword evidence="4 9" id="KW-0552">Olfaction</keyword>
<dbReference type="GO" id="GO:0007165">
    <property type="term" value="P:signal transduction"/>
    <property type="evidence" value="ECO:0007669"/>
    <property type="project" value="UniProtKB-KW"/>
</dbReference>
<organism evidence="10 11">
    <name type="scientific">Ranatra chinensis</name>
    <dbReference type="NCBI Taxonomy" id="642074"/>
    <lineage>
        <taxon>Eukaryota</taxon>
        <taxon>Metazoa</taxon>
        <taxon>Ecdysozoa</taxon>
        <taxon>Arthropoda</taxon>
        <taxon>Hexapoda</taxon>
        <taxon>Insecta</taxon>
        <taxon>Pterygota</taxon>
        <taxon>Neoptera</taxon>
        <taxon>Paraneoptera</taxon>
        <taxon>Hemiptera</taxon>
        <taxon>Heteroptera</taxon>
        <taxon>Panheteroptera</taxon>
        <taxon>Nepomorpha</taxon>
        <taxon>Nepidae</taxon>
        <taxon>Ranatrinae</taxon>
        <taxon>Ranatra</taxon>
    </lineage>
</organism>
<feature type="transmembrane region" description="Helical" evidence="9">
    <location>
        <begin position="86"/>
        <end position="104"/>
    </location>
</feature>
<dbReference type="PANTHER" id="PTHR21137">
    <property type="entry name" value="ODORANT RECEPTOR"/>
    <property type="match status" value="1"/>
</dbReference>
<evidence type="ECO:0000313" key="11">
    <source>
        <dbReference type="Proteomes" id="UP001558652"/>
    </source>
</evidence>
<sequence length="398" mass="45050">MASKRRNMFYKNKKQMAVLRDPFYFTRIILTVTGVTKPARVGSRWYAVYTLMFGATAVACFVLSALRSREGFSTRHLTGRLPMESLIVFTISIHTAAKFFNFLLRREKLFGLIDDVSRLGRTVAKISSEETQKYVSRANTFAAVYFSTYHLVILLRFVFRTLVTGTGGLTTFGIMPLSFGIHLTRPLTTSLLEIVLVLPLTEIIMREQILLFTVTMQICCQTKITSVSFQHLAQISRIDGPSANELLRKSVKVHKKIIRIVRDLNSLLSPMFILEITLSSIICCVIGYHCATYVKVNPQFGSDVLVLAGQLFTPFIVCWCGSTIKSQNEIILNSVYGSGWEELPVSLRKDLLIVMANCNQPMSLNMKTSFVFDMKIFTNMLQASYSYYTMISNLINDD</sequence>
<dbReference type="EMBL" id="JBFDAA010000004">
    <property type="protein sequence ID" value="KAL1137822.1"/>
    <property type="molecule type" value="Genomic_DNA"/>
</dbReference>
<keyword evidence="6 9" id="KW-0472">Membrane</keyword>
<comment type="subcellular location">
    <subcellularLocation>
        <location evidence="9">Cell membrane</location>
        <topology evidence="9">Multi-pass membrane protein</topology>
    </subcellularLocation>
    <subcellularLocation>
        <location evidence="1">Membrane</location>
        <topology evidence="1">Multi-pass membrane protein</topology>
    </subcellularLocation>
</comment>
<name>A0ABD0YPE8_9HEMI</name>
<keyword evidence="3 9" id="KW-0812">Transmembrane</keyword>
<dbReference type="GO" id="GO:0007608">
    <property type="term" value="P:sensory perception of smell"/>
    <property type="evidence" value="ECO:0007669"/>
    <property type="project" value="UniProtKB-KW"/>
</dbReference>
<feature type="transmembrane region" description="Helical" evidence="9">
    <location>
        <begin position="264"/>
        <end position="288"/>
    </location>
</feature>
<comment type="similarity">
    <text evidence="9">Belongs to the insect chemoreceptor superfamily. Heteromeric odorant receptor channel (TC 1.A.69) family.</text>
</comment>
<feature type="transmembrane region" description="Helical" evidence="9">
    <location>
        <begin position="46"/>
        <end position="66"/>
    </location>
</feature>
<dbReference type="AlphaFoldDB" id="A0ABD0YPE8"/>